<sequence>MKAHPAILCRFYSVRIFFVMFSFNDYCYTRVVLCDDIWKFHSYKCYKHLLFVSF</sequence>
<evidence type="ECO:0000313" key="1">
    <source>
        <dbReference type="EMBL" id="KOF67959.1"/>
    </source>
</evidence>
<organism evidence="1">
    <name type="scientific">Octopus bimaculoides</name>
    <name type="common">California two-spotted octopus</name>
    <dbReference type="NCBI Taxonomy" id="37653"/>
    <lineage>
        <taxon>Eukaryota</taxon>
        <taxon>Metazoa</taxon>
        <taxon>Spiralia</taxon>
        <taxon>Lophotrochozoa</taxon>
        <taxon>Mollusca</taxon>
        <taxon>Cephalopoda</taxon>
        <taxon>Coleoidea</taxon>
        <taxon>Octopodiformes</taxon>
        <taxon>Octopoda</taxon>
        <taxon>Incirrata</taxon>
        <taxon>Octopodidae</taxon>
        <taxon>Octopus</taxon>
    </lineage>
</organism>
<protein>
    <submittedName>
        <fullName evidence="1">Uncharacterized protein</fullName>
    </submittedName>
</protein>
<reference evidence="1" key="1">
    <citation type="submission" date="2015-07" db="EMBL/GenBank/DDBJ databases">
        <title>MeaNS - Measles Nucleotide Surveillance Program.</title>
        <authorList>
            <person name="Tran T."/>
            <person name="Druce J."/>
        </authorList>
    </citation>
    <scope>NUCLEOTIDE SEQUENCE</scope>
    <source>
        <strain evidence="1">UCB-OBI-ISO-001</strain>
        <tissue evidence="1">Gonad</tissue>
    </source>
</reference>
<dbReference type="AlphaFoldDB" id="A0A0L8FTE8"/>
<gene>
    <name evidence="1" type="ORF">OCBIM_22008528mg</name>
</gene>
<name>A0A0L8FTE8_OCTBM</name>
<proteinExistence type="predicted"/>
<dbReference type="EMBL" id="KQ426666">
    <property type="protein sequence ID" value="KOF67959.1"/>
    <property type="molecule type" value="Genomic_DNA"/>
</dbReference>
<accession>A0A0L8FTE8</accession>